<evidence type="ECO:0000259" key="12">
    <source>
        <dbReference type="Pfam" id="PF02163"/>
    </source>
</evidence>
<comment type="caution">
    <text evidence="14">The sequence shown here is derived from an EMBL/GenBank/DDBJ whole genome shotgun (WGS) entry which is preliminary data.</text>
</comment>
<dbReference type="InterPro" id="IPR036034">
    <property type="entry name" value="PDZ_sf"/>
</dbReference>
<feature type="domain" description="PDZ" evidence="13">
    <location>
        <begin position="127"/>
        <end position="167"/>
    </location>
</feature>
<accession>A0A0W0ZAF8</accession>
<sequence>MITGVLAIVITLVLVIGLHEAGHALAAVLFRVKIQRISIGFGRPLLKWQGQKGPEWVWALWPLGGYVQLLNSRIQPVSEASFPDCFDKKPIWVRCVILLAGALANVLLAWMAFTVLFMVGYKQTPPIVANVIPGSLMASAGIQAGDRVAAVNGRRTHSWQSVGMALIREFGQPGVHITVLRAQDARHEVTVDLSNWKYPRGKGSLLALMGLEVQSPSIRPQWVAGVALHKAAWLAIIKIGDQLFQYIIILKQLVTGMIPFSLLLGPVGLFGATWSSFVHGLSVFMYFIASLSLAVGLVNLFPFPGLDGGLLVYALVEKVRGKPISVALEVLLHQLAVIVFCLLFVQLILNDLVRYLG</sequence>
<keyword evidence="6" id="KW-0378">Hydrolase</keyword>
<evidence type="ECO:0000256" key="5">
    <source>
        <dbReference type="ARBA" id="ARBA00022692"/>
    </source>
</evidence>
<name>A0A0W0ZAF8_LEGSP</name>
<dbReference type="Proteomes" id="UP000054877">
    <property type="component" value="Unassembled WGS sequence"/>
</dbReference>
<dbReference type="Pfam" id="PF02163">
    <property type="entry name" value="Peptidase_M50"/>
    <property type="match status" value="1"/>
</dbReference>
<evidence type="ECO:0000256" key="10">
    <source>
        <dbReference type="ARBA" id="ARBA00023136"/>
    </source>
</evidence>
<keyword evidence="9 14" id="KW-0482">Metalloprotease</keyword>
<reference evidence="14 15" key="1">
    <citation type="submission" date="2015-11" db="EMBL/GenBank/DDBJ databases">
        <title>Genomic analysis of 38 Legionella species identifies large and diverse effector repertoires.</title>
        <authorList>
            <person name="Burstein D."/>
            <person name="Amaro F."/>
            <person name="Zusman T."/>
            <person name="Lifshitz Z."/>
            <person name="Cohen O."/>
            <person name="Gilbert J.A."/>
            <person name="Pupko T."/>
            <person name="Shuman H.A."/>
            <person name="Segal G."/>
        </authorList>
    </citation>
    <scope>NUCLEOTIDE SEQUENCE [LARGE SCALE GENOMIC DNA]</scope>
    <source>
        <strain evidence="14 15">Mt.St.Helens-9</strain>
    </source>
</reference>
<dbReference type="OrthoDB" id="9782003at2"/>
<keyword evidence="10 11" id="KW-0472">Membrane</keyword>
<keyword evidence="4 14" id="KW-0645">Protease</keyword>
<evidence type="ECO:0000256" key="9">
    <source>
        <dbReference type="ARBA" id="ARBA00023049"/>
    </source>
</evidence>
<feature type="transmembrane region" description="Helical" evidence="11">
    <location>
        <begin position="253"/>
        <end position="277"/>
    </location>
</feature>
<protein>
    <submittedName>
        <fullName evidence="14">Membrane associated zinc metalloprotease</fullName>
    </submittedName>
</protein>
<dbReference type="EMBL" id="LNYX01000002">
    <property type="protein sequence ID" value="KTD66107.1"/>
    <property type="molecule type" value="Genomic_DNA"/>
</dbReference>
<organism evidence="14 15">
    <name type="scientific">Legionella spiritensis</name>
    <dbReference type="NCBI Taxonomy" id="452"/>
    <lineage>
        <taxon>Bacteria</taxon>
        <taxon>Pseudomonadati</taxon>
        <taxon>Pseudomonadota</taxon>
        <taxon>Gammaproteobacteria</taxon>
        <taxon>Legionellales</taxon>
        <taxon>Legionellaceae</taxon>
        <taxon>Legionella</taxon>
    </lineage>
</organism>
<feature type="transmembrane region" description="Helical" evidence="11">
    <location>
        <begin position="328"/>
        <end position="349"/>
    </location>
</feature>
<dbReference type="InterPro" id="IPR008915">
    <property type="entry name" value="Peptidase_M50"/>
</dbReference>
<dbReference type="STRING" id="452.Lspi_0170"/>
<dbReference type="CDD" id="cd06163">
    <property type="entry name" value="S2P-M50_PDZ_RseP-like"/>
    <property type="match status" value="1"/>
</dbReference>
<evidence type="ECO:0000313" key="15">
    <source>
        <dbReference type="Proteomes" id="UP000054877"/>
    </source>
</evidence>
<dbReference type="Gene3D" id="2.30.42.10">
    <property type="match status" value="1"/>
</dbReference>
<gene>
    <name evidence="14" type="ORF">Lspi_0170</name>
</gene>
<evidence type="ECO:0000256" key="7">
    <source>
        <dbReference type="ARBA" id="ARBA00022833"/>
    </source>
</evidence>
<dbReference type="GO" id="GO:0016020">
    <property type="term" value="C:membrane"/>
    <property type="evidence" value="ECO:0007669"/>
    <property type="project" value="UniProtKB-SubCell"/>
</dbReference>
<keyword evidence="8 11" id="KW-1133">Transmembrane helix</keyword>
<keyword evidence="7" id="KW-0862">Zinc</keyword>
<evidence type="ECO:0000313" key="14">
    <source>
        <dbReference type="EMBL" id="KTD66107.1"/>
    </source>
</evidence>
<evidence type="ECO:0000256" key="6">
    <source>
        <dbReference type="ARBA" id="ARBA00022801"/>
    </source>
</evidence>
<evidence type="ECO:0000256" key="4">
    <source>
        <dbReference type="ARBA" id="ARBA00022670"/>
    </source>
</evidence>
<dbReference type="GO" id="GO:0004222">
    <property type="term" value="F:metalloendopeptidase activity"/>
    <property type="evidence" value="ECO:0007669"/>
    <property type="project" value="InterPro"/>
</dbReference>
<keyword evidence="15" id="KW-1185">Reference proteome</keyword>
<evidence type="ECO:0000256" key="2">
    <source>
        <dbReference type="ARBA" id="ARBA00004141"/>
    </source>
</evidence>
<dbReference type="GO" id="GO:0006508">
    <property type="term" value="P:proteolysis"/>
    <property type="evidence" value="ECO:0007669"/>
    <property type="project" value="UniProtKB-KW"/>
</dbReference>
<evidence type="ECO:0000256" key="8">
    <source>
        <dbReference type="ARBA" id="ARBA00022989"/>
    </source>
</evidence>
<dbReference type="InterPro" id="IPR041489">
    <property type="entry name" value="PDZ_6"/>
</dbReference>
<dbReference type="SUPFAM" id="SSF50156">
    <property type="entry name" value="PDZ domain-like"/>
    <property type="match status" value="1"/>
</dbReference>
<dbReference type="AlphaFoldDB" id="A0A0W0ZAF8"/>
<dbReference type="RefSeq" id="WP_058482116.1">
    <property type="nucleotide sequence ID" value="NZ_CAAAII010000009.1"/>
</dbReference>
<evidence type="ECO:0000259" key="13">
    <source>
        <dbReference type="Pfam" id="PF17820"/>
    </source>
</evidence>
<dbReference type="Pfam" id="PF17820">
    <property type="entry name" value="PDZ_6"/>
    <property type="match status" value="1"/>
</dbReference>
<dbReference type="PANTHER" id="PTHR42837">
    <property type="entry name" value="REGULATOR OF SIGMA-E PROTEASE RSEP"/>
    <property type="match status" value="1"/>
</dbReference>
<comment type="subcellular location">
    <subcellularLocation>
        <location evidence="2">Membrane</location>
        <topology evidence="2">Multi-pass membrane protein</topology>
    </subcellularLocation>
</comment>
<feature type="domain" description="Peptidase M50" evidence="12">
    <location>
        <begin position="8"/>
        <end position="341"/>
    </location>
</feature>
<dbReference type="PATRIC" id="fig|452.5.peg.184"/>
<comment type="cofactor">
    <cofactor evidence="1">
        <name>Zn(2+)</name>
        <dbReference type="ChEBI" id="CHEBI:29105"/>
    </cofactor>
</comment>
<evidence type="ECO:0000256" key="3">
    <source>
        <dbReference type="ARBA" id="ARBA00007931"/>
    </source>
</evidence>
<proteinExistence type="inferred from homology"/>
<evidence type="ECO:0000256" key="1">
    <source>
        <dbReference type="ARBA" id="ARBA00001947"/>
    </source>
</evidence>
<evidence type="ECO:0000256" key="11">
    <source>
        <dbReference type="SAM" id="Phobius"/>
    </source>
</evidence>
<dbReference type="PANTHER" id="PTHR42837:SF2">
    <property type="entry name" value="MEMBRANE METALLOPROTEASE ARASP2, CHLOROPLASTIC-RELATED"/>
    <property type="match status" value="1"/>
</dbReference>
<comment type="similarity">
    <text evidence="3">Belongs to the peptidase M50B family.</text>
</comment>
<keyword evidence="5 11" id="KW-0812">Transmembrane</keyword>
<dbReference type="InterPro" id="IPR004387">
    <property type="entry name" value="Pept_M50_Zn"/>
</dbReference>
<feature type="transmembrane region" description="Helical" evidence="11">
    <location>
        <begin position="91"/>
        <end position="119"/>
    </location>
</feature>
<feature type="transmembrane region" description="Helical" evidence="11">
    <location>
        <begin position="283"/>
        <end position="316"/>
    </location>
</feature>